<evidence type="ECO:0000259" key="7">
    <source>
        <dbReference type="PROSITE" id="PS50111"/>
    </source>
</evidence>
<evidence type="ECO:0000313" key="10">
    <source>
        <dbReference type="Proteomes" id="UP000521922"/>
    </source>
</evidence>
<keyword evidence="6" id="KW-0472">Membrane</keyword>
<keyword evidence="2 6" id="KW-1133">Transmembrane helix</keyword>
<dbReference type="InterPro" id="IPR004089">
    <property type="entry name" value="MCPsignal_dom"/>
</dbReference>
<dbReference type="Pfam" id="PF00015">
    <property type="entry name" value="MCPsignal"/>
    <property type="match status" value="1"/>
</dbReference>
<reference evidence="9 10" key="1">
    <citation type="submission" date="2020-07" db="EMBL/GenBank/DDBJ databases">
        <title>Sequencing the genomes of 1000 actinobacteria strains.</title>
        <authorList>
            <person name="Klenk H.-P."/>
        </authorList>
    </citation>
    <scope>NUCLEOTIDE SEQUENCE [LARGE SCALE GENOMIC DNA]</scope>
    <source>
        <strain evidence="9 10">DSM 7487</strain>
    </source>
</reference>
<dbReference type="PANTHER" id="PTHR32089">
    <property type="entry name" value="METHYL-ACCEPTING CHEMOTAXIS PROTEIN MCPB"/>
    <property type="match status" value="1"/>
</dbReference>
<proteinExistence type="inferred from homology"/>
<feature type="domain" description="Methyl-accepting transducer" evidence="7">
    <location>
        <begin position="317"/>
        <end position="560"/>
    </location>
</feature>
<feature type="transmembrane region" description="Helical" evidence="6">
    <location>
        <begin position="64"/>
        <end position="85"/>
    </location>
</feature>
<dbReference type="InterPro" id="IPR003660">
    <property type="entry name" value="HAMP_dom"/>
</dbReference>
<sequence>MCPKRWTENEIDNIAASESSSHLMAHPIGRSPSEPEGIVIKNDRSTSAQGSGPRRGDLTLRAKFAVLGVVVLLSLGSLAATSTYAGDVVRSEAAAAAATERAMSLVVQLDAESRSLQLHAYRTVLRPDPVAERDNFDATRQQAQDLLDRLSRIPLEGRQKAAVSIVENAYTGYFHNVDTYVEGALTDQADAARRWQRVQKDYAATDVAVSGAQTVLAEASNGSRADLVAALDRLRLLSLMVVGAGCLFIGVVGWRTLRSILLPLRAVQVSLEAMADGDLSTRTHQGWGSTTELGRMATALSRAQDGLRTLITTVSQSAVAVAASAEQADHATRRIAQLVTANAGQAQATAAASDAVMVAVQTAAAGGEEMGLSIREIGQSASQAADVAAAAVQAAAQSSTSISRLGTSSREIGDVVKLITSIAEQTNLLALNATIEAARAGEMGKGFAVVAGEVKELAQQTAKATEDIAARVDTIQTNTVDAVDAITSITEIIGRINDHQATIASAVEEQSATTAEMSRSVSAAATASGEVAEGITGLATASSQTAGDVAAVRNAVSDLVLTSGGLREQVSRFRL</sequence>
<comment type="caution">
    <text evidence="9">The sequence shown here is derived from an EMBL/GenBank/DDBJ whole genome shotgun (WGS) entry which is preliminary data.</text>
</comment>
<gene>
    <name evidence="9" type="ORF">BJ968_004694</name>
</gene>
<dbReference type="Gene3D" id="1.10.287.950">
    <property type="entry name" value="Methyl-accepting chemotaxis protein"/>
    <property type="match status" value="1"/>
</dbReference>
<evidence type="ECO:0000256" key="1">
    <source>
        <dbReference type="ARBA" id="ARBA00022692"/>
    </source>
</evidence>
<evidence type="ECO:0000256" key="3">
    <source>
        <dbReference type="ARBA" id="ARBA00023224"/>
    </source>
</evidence>
<evidence type="ECO:0000256" key="4">
    <source>
        <dbReference type="ARBA" id="ARBA00029447"/>
    </source>
</evidence>
<evidence type="ECO:0000256" key="2">
    <source>
        <dbReference type="ARBA" id="ARBA00022989"/>
    </source>
</evidence>
<dbReference type="PROSITE" id="PS50111">
    <property type="entry name" value="CHEMOTAXIS_TRANSDUC_2"/>
    <property type="match status" value="1"/>
</dbReference>
<comment type="similarity">
    <text evidence="4">Belongs to the methyl-accepting chemotaxis (MCP) protein family.</text>
</comment>
<dbReference type="SMART" id="SM00283">
    <property type="entry name" value="MA"/>
    <property type="match status" value="1"/>
</dbReference>
<dbReference type="AlphaFoldDB" id="A0A7Y9J3G0"/>
<evidence type="ECO:0000256" key="6">
    <source>
        <dbReference type="SAM" id="Phobius"/>
    </source>
</evidence>
<feature type="domain" description="HAMP" evidence="8">
    <location>
        <begin position="258"/>
        <end position="312"/>
    </location>
</feature>
<dbReference type="PROSITE" id="PS50885">
    <property type="entry name" value="HAMP"/>
    <property type="match status" value="1"/>
</dbReference>
<evidence type="ECO:0000259" key="8">
    <source>
        <dbReference type="PROSITE" id="PS50885"/>
    </source>
</evidence>
<dbReference type="RefSeq" id="WP_179757251.1">
    <property type="nucleotide sequence ID" value="NZ_BAAAGN010000032.1"/>
</dbReference>
<keyword evidence="1 6" id="KW-0812">Transmembrane</keyword>
<keyword evidence="3 5" id="KW-0807">Transducer</keyword>
<dbReference type="SMART" id="SM00304">
    <property type="entry name" value="HAMP"/>
    <property type="match status" value="1"/>
</dbReference>
<name>A0A7Y9J3G0_9ACTN</name>
<dbReference type="EMBL" id="JACCBB010000002">
    <property type="protein sequence ID" value="NYD25085.1"/>
    <property type="molecule type" value="Genomic_DNA"/>
</dbReference>
<dbReference type="SUPFAM" id="SSF58104">
    <property type="entry name" value="Methyl-accepting chemotaxis protein (MCP) signaling domain"/>
    <property type="match status" value="1"/>
</dbReference>
<dbReference type="PANTHER" id="PTHR32089:SF112">
    <property type="entry name" value="LYSOZYME-LIKE PROTEIN-RELATED"/>
    <property type="match status" value="1"/>
</dbReference>
<accession>A0A7Y9J3G0</accession>
<evidence type="ECO:0000313" key="9">
    <source>
        <dbReference type="EMBL" id="NYD25085.1"/>
    </source>
</evidence>
<keyword evidence="10" id="KW-1185">Reference proteome</keyword>
<dbReference type="GO" id="GO:0016020">
    <property type="term" value="C:membrane"/>
    <property type="evidence" value="ECO:0007669"/>
    <property type="project" value="InterPro"/>
</dbReference>
<dbReference type="GO" id="GO:0007165">
    <property type="term" value="P:signal transduction"/>
    <property type="evidence" value="ECO:0007669"/>
    <property type="project" value="UniProtKB-KW"/>
</dbReference>
<organism evidence="9 10">
    <name type="scientific">Kineococcus aurantiacus</name>
    <dbReference type="NCBI Taxonomy" id="37633"/>
    <lineage>
        <taxon>Bacteria</taxon>
        <taxon>Bacillati</taxon>
        <taxon>Actinomycetota</taxon>
        <taxon>Actinomycetes</taxon>
        <taxon>Kineosporiales</taxon>
        <taxon>Kineosporiaceae</taxon>
        <taxon>Kineococcus</taxon>
    </lineage>
</organism>
<protein>
    <submittedName>
        <fullName evidence="9">Methyl-accepting chemotaxis protein</fullName>
    </submittedName>
</protein>
<dbReference type="Proteomes" id="UP000521922">
    <property type="component" value="Unassembled WGS sequence"/>
</dbReference>
<evidence type="ECO:0000256" key="5">
    <source>
        <dbReference type="PROSITE-ProRule" id="PRU00284"/>
    </source>
</evidence>